<keyword evidence="1" id="KW-0067">ATP-binding</keyword>
<reference evidence="1" key="1">
    <citation type="submission" date="2023-04" db="EMBL/GenBank/DDBJ databases">
        <title>The environmental microbiomes in feedlot watering bowls are a reservoir of florfenicol resistance for bovine respiratory disease pathogens.</title>
        <authorList>
            <person name="Kos D.W."/>
            <person name="Ruzzini A.C."/>
            <person name="Schreiner B."/>
            <person name="Jelinski M.D."/>
        </authorList>
    </citation>
    <scope>NUCLEOTIDE SEQUENCE</scope>
    <source>
        <strain evidence="1">WB3</strain>
    </source>
</reference>
<dbReference type="SUPFAM" id="SSF52540">
    <property type="entry name" value="P-loop containing nucleoside triphosphate hydrolases"/>
    <property type="match status" value="1"/>
</dbReference>
<dbReference type="Pfam" id="PF05673">
    <property type="entry name" value="DUF815"/>
    <property type="match status" value="1"/>
</dbReference>
<dbReference type="InterPro" id="IPR027417">
    <property type="entry name" value="P-loop_NTPase"/>
</dbReference>
<dbReference type="AlphaFoldDB" id="A0AAW6UR43"/>
<evidence type="ECO:0000313" key="1">
    <source>
        <dbReference type="EMBL" id="MDK1683701.1"/>
    </source>
</evidence>
<gene>
    <name evidence="1" type="ORF">QOR41_07570</name>
</gene>
<dbReference type="EMBL" id="JASKNE010000001">
    <property type="protein sequence ID" value="MDK1683701.1"/>
    <property type="molecule type" value="Genomic_DNA"/>
</dbReference>
<proteinExistence type="predicted"/>
<sequence>MATIDLPEHILQALSNVLQQLQQNLPELKQETDFSASAFKWQDQQLKAIQQPKKMYLNDLKGIERQKEKVIQNTLQFLKGLPANDVLLTGSRGTGKSSIVRALLTQYEAEGLRLIEIERDDLSDLPLIQKLIEDRPEKFIVYCDDLAFNAEDENYRSLKSVLDGSLQSGSSNFIIYATSNRRHLLPEFMHENTPVTRVDVPQYNELHPQEAIEEKISLSDRFGMWLSFYPMDQNLYLEIVEHYLAKANIALDEPTRAEALRWCQARGQRSGRSAYQFSKHWIGLQQLKSL</sequence>
<keyword evidence="1" id="KW-0547">Nucleotide-binding</keyword>
<dbReference type="GO" id="GO:0005524">
    <property type="term" value="F:ATP binding"/>
    <property type="evidence" value="ECO:0007669"/>
    <property type="project" value="UniProtKB-KW"/>
</dbReference>
<comment type="caution">
    <text evidence="1">The sequence shown here is derived from an EMBL/GenBank/DDBJ whole genome shotgun (WGS) entry which is preliminary data.</text>
</comment>
<dbReference type="InterPro" id="IPR008533">
    <property type="entry name" value="DUF815"/>
</dbReference>
<name>A0AAW6UR43_9GAMM</name>
<dbReference type="RefSeq" id="WP_284066896.1">
    <property type="nucleotide sequence ID" value="NZ_JASKNE010000001.1"/>
</dbReference>
<dbReference type="PANTHER" id="PTHR42935">
    <property type="entry name" value="SLR0930 PROTEIN"/>
    <property type="match status" value="1"/>
</dbReference>
<evidence type="ECO:0000313" key="2">
    <source>
        <dbReference type="Proteomes" id="UP001241935"/>
    </source>
</evidence>
<accession>A0AAW6UR43</accession>
<dbReference type="PANTHER" id="PTHR42935:SF1">
    <property type="entry name" value="SLR0930 PROTEIN"/>
    <property type="match status" value="1"/>
</dbReference>
<dbReference type="Gene3D" id="3.40.50.300">
    <property type="entry name" value="P-loop containing nucleotide triphosphate hydrolases"/>
    <property type="match status" value="1"/>
</dbReference>
<dbReference type="Proteomes" id="UP001241935">
    <property type="component" value="Unassembled WGS sequence"/>
</dbReference>
<organism evidence="1 2">
    <name type="scientific">Acinetobacter terrestris</name>
    <dbReference type="NCBI Taxonomy" id="2529843"/>
    <lineage>
        <taxon>Bacteria</taxon>
        <taxon>Pseudomonadati</taxon>
        <taxon>Pseudomonadota</taxon>
        <taxon>Gammaproteobacteria</taxon>
        <taxon>Moraxellales</taxon>
        <taxon>Moraxellaceae</taxon>
        <taxon>Acinetobacter</taxon>
        <taxon>Acinetobacter Taxon 24</taxon>
    </lineage>
</organism>
<protein>
    <submittedName>
        <fullName evidence="1">ATP-binding protein</fullName>
    </submittedName>
</protein>